<name>A0A7J6KEL0_TOXGO</name>
<protein>
    <submittedName>
        <fullName evidence="3">Uncharacterized protein</fullName>
    </submittedName>
</protein>
<feature type="compositionally biased region" description="Basic and acidic residues" evidence="2">
    <location>
        <begin position="779"/>
        <end position="790"/>
    </location>
</feature>
<feature type="compositionally biased region" description="Polar residues" evidence="2">
    <location>
        <begin position="257"/>
        <end position="276"/>
    </location>
</feature>
<proteinExistence type="predicted"/>
<feature type="region of interest" description="Disordered" evidence="2">
    <location>
        <begin position="557"/>
        <end position="584"/>
    </location>
</feature>
<evidence type="ECO:0000313" key="3">
    <source>
        <dbReference type="EMBL" id="KAF4645557.1"/>
    </source>
</evidence>
<feature type="compositionally biased region" description="Low complexity" evidence="2">
    <location>
        <begin position="242"/>
        <end position="256"/>
    </location>
</feature>
<evidence type="ECO:0000313" key="4">
    <source>
        <dbReference type="Proteomes" id="UP000557509"/>
    </source>
</evidence>
<feature type="compositionally biased region" description="Polar residues" evidence="2">
    <location>
        <begin position="350"/>
        <end position="362"/>
    </location>
</feature>
<keyword evidence="4" id="KW-1185">Reference proteome</keyword>
<feature type="compositionally biased region" description="Basic and acidic residues" evidence="2">
    <location>
        <begin position="206"/>
        <end position="216"/>
    </location>
</feature>
<evidence type="ECO:0000256" key="1">
    <source>
        <dbReference type="SAM" id="Coils"/>
    </source>
</evidence>
<dbReference type="EMBL" id="JAAUHK010000187">
    <property type="protein sequence ID" value="KAF4645557.1"/>
    <property type="molecule type" value="Genomic_DNA"/>
</dbReference>
<comment type="caution">
    <text evidence="3">The sequence shown here is derived from an EMBL/GenBank/DDBJ whole genome shotgun (WGS) entry which is preliminary data.</text>
</comment>
<feature type="region of interest" description="Disordered" evidence="2">
    <location>
        <begin position="603"/>
        <end position="626"/>
    </location>
</feature>
<feature type="region of interest" description="Disordered" evidence="2">
    <location>
        <begin position="341"/>
        <end position="393"/>
    </location>
</feature>
<dbReference type="AlphaFoldDB" id="A0A7J6KEL0"/>
<feature type="compositionally biased region" description="Basic and acidic residues" evidence="2">
    <location>
        <begin position="224"/>
        <end position="237"/>
    </location>
</feature>
<keyword evidence="1" id="KW-0175">Coiled coil</keyword>
<gene>
    <name evidence="3" type="ORF">TGRH88_000440</name>
</gene>
<evidence type="ECO:0000256" key="2">
    <source>
        <dbReference type="SAM" id="MobiDB-lite"/>
    </source>
</evidence>
<feature type="region of interest" description="Disordered" evidence="2">
    <location>
        <begin position="102"/>
        <end position="288"/>
    </location>
</feature>
<feature type="compositionally biased region" description="Basic and acidic residues" evidence="2">
    <location>
        <begin position="110"/>
        <end position="131"/>
    </location>
</feature>
<dbReference type="Proteomes" id="UP000557509">
    <property type="component" value="Unassembled WGS sequence"/>
</dbReference>
<feature type="region of interest" description="Disordered" evidence="2">
    <location>
        <begin position="737"/>
        <end position="827"/>
    </location>
</feature>
<sequence>MAPPFGQRGYRPFVFLTFSPLKSSVFFRLQLLPLDTLPPRPPSRESITAPAPISPLRLIAFATASKSKERSLRRFNSCRISPPLVVERTPELTDYTMAGCLPSFKKKRKPDPAADEKKEEKEEFKSDRVENADAGAQPKNEGEETKESSDRREASVKTLSNENESDKERAEKESDEESVSAKSDSETEKEESQDERADSDASSDTDVERREPEAMKAVKKRESKRAESKATLREVVSRSDTSVSAASYASQKSKSSTLQEAGTTSESALSHRSAQASVHADPNELKQRIEVLTKERDEAVQLHQSVSAELEQARKTNASLVQELDQEKQKVQDLESALAAATAAATSATNLDPETENLSTMDSAAVPREAETDENGEIEKSTPPAAVAGSFSRHSSKAAAHNLLPEFEPVETFTRSFSPAPVADTAVPTAEERQEAEEELKKVTAERDALAKQLESAADFYTSHIQRVTDIYNRVVARAQAAERKKNKYAEKLAELMMTQGADDEEVRNLQPPRPLSADRSELEALRVQKQELEDRVGALIDRCYLLQQELANAQKCSAVPQSEPLSRRSTLPSQQEPSRQSTLFLSRKSSALTAQTVAHLEQRLPSATSTDPQLLSQAAEREPTHRAELLPRDSMYEYPRLLFEREDEMLDGSASPGSKEETMSMSSRLGTLRLDFGDKEEERAPLRQATSRVTFSVLSGQGGRPSPRESLISLSSDMFAEPESGSVYKERSLRTIPEEGGKPEAEITPKQSMMSLPPDMFAEPESKPASRVTSLRSIPEEGTKPEAEITPKQSMMSLPPEVFPELESKPTSRAASLRARAEEGEKRAVDLRALERTLSEKGIESFLTQEDTDEDNSVLSSFSRRSGLESHSFGRTPTRTFPSDGAPVLVTAQCCGKSVKKSDLRNMENCGCSVCRKCLKVALISSKEDIRNFMGTDPVSGSPQWKIRCPRCTRPQIVSPKTSHRRSFPA</sequence>
<feature type="region of interest" description="Disordered" evidence="2">
    <location>
        <begin position="847"/>
        <end position="885"/>
    </location>
</feature>
<feature type="compositionally biased region" description="Basic and acidic residues" evidence="2">
    <location>
        <begin position="737"/>
        <end position="748"/>
    </location>
</feature>
<reference evidence="3 4" key="1">
    <citation type="submission" date="2020-03" db="EMBL/GenBank/DDBJ databases">
        <title>Genome sequence of Toxoplasma gondii RH-88 strain.</title>
        <authorList>
            <person name="Lorenzi H.A."/>
            <person name="Venepally P."/>
            <person name="Rozenberg A."/>
            <person name="Sibley D."/>
        </authorList>
    </citation>
    <scope>NUCLEOTIDE SEQUENCE [LARGE SCALE GENOMIC DNA]</scope>
    <source>
        <strain evidence="3 4">RH-88</strain>
    </source>
</reference>
<feature type="coiled-coil region" evidence="1">
    <location>
        <begin position="433"/>
        <end position="543"/>
    </location>
</feature>
<feature type="compositionally biased region" description="Polar residues" evidence="2">
    <location>
        <begin position="606"/>
        <end position="617"/>
    </location>
</feature>
<dbReference type="VEuPathDB" id="ToxoDB:TGME49_221390"/>
<feature type="compositionally biased region" description="Basic and acidic residues" evidence="2">
    <location>
        <begin position="140"/>
        <end position="155"/>
    </location>
</feature>
<organism evidence="3 4">
    <name type="scientific">Toxoplasma gondii</name>
    <dbReference type="NCBI Taxonomy" id="5811"/>
    <lineage>
        <taxon>Eukaryota</taxon>
        <taxon>Sar</taxon>
        <taxon>Alveolata</taxon>
        <taxon>Apicomplexa</taxon>
        <taxon>Conoidasida</taxon>
        <taxon>Coccidia</taxon>
        <taxon>Eucoccidiorida</taxon>
        <taxon>Eimeriorina</taxon>
        <taxon>Sarcocystidae</taxon>
        <taxon>Toxoplasma</taxon>
    </lineage>
</organism>
<accession>A0A7J6KEL0</accession>